<dbReference type="Pfam" id="PF00571">
    <property type="entry name" value="CBS"/>
    <property type="match status" value="2"/>
</dbReference>
<dbReference type="SMART" id="SM00116">
    <property type="entry name" value="CBS"/>
    <property type="match status" value="2"/>
</dbReference>
<dbReference type="InterPro" id="IPR051257">
    <property type="entry name" value="Diverse_CBS-Domain"/>
</dbReference>
<dbReference type="PATRIC" id="fig|768679.9.peg.547"/>
<evidence type="ECO:0000313" key="4">
    <source>
        <dbReference type="EMBL" id="CCC81197.1"/>
    </source>
</evidence>
<evidence type="ECO:0000259" key="3">
    <source>
        <dbReference type="PROSITE" id="PS51371"/>
    </source>
</evidence>
<protein>
    <submittedName>
        <fullName evidence="4">CBS domain protein</fullName>
    </submittedName>
</protein>
<dbReference type="CDD" id="cd09836">
    <property type="entry name" value="CBS_pair_arch"/>
    <property type="match status" value="1"/>
</dbReference>
<dbReference type="KEGG" id="ttn:TTX_0532"/>
<proteinExistence type="predicted"/>
<dbReference type="InterPro" id="IPR046342">
    <property type="entry name" value="CBS_dom_sf"/>
</dbReference>
<dbReference type="InterPro" id="IPR000644">
    <property type="entry name" value="CBS_dom"/>
</dbReference>
<gene>
    <name evidence="4" type="ordered locus">TTX_0532</name>
</gene>
<dbReference type="OrthoDB" id="65817at2157"/>
<name>G4RNQ3_THETK</name>
<dbReference type="Proteomes" id="UP000002654">
    <property type="component" value="Chromosome"/>
</dbReference>
<sequence>MNAETLARKPPITVDKATTLKDVAKTLAEKKIGIVVVVDKNAPDTPLGVISERDIVRFLATGVDLNSPAEKYMTSPVITVEASEPLWKVAEVMRSHNIRHVVVTKGGKLYGVISIRDLIGEESVLRGLMEYGEKIEERGPAAD</sequence>
<dbReference type="SUPFAM" id="SSF54631">
    <property type="entry name" value="CBS-domain pair"/>
    <property type="match status" value="1"/>
</dbReference>
<evidence type="ECO:0000256" key="2">
    <source>
        <dbReference type="PROSITE-ProRule" id="PRU00703"/>
    </source>
</evidence>
<evidence type="ECO:0000256" key="1">
    <source>
        <dbReference type="ARBA" id="ARBA00023122"/>
    </source>
</evidence>
<dbReference type="PANTHER" id="PTHR43080:SF2">
    <property type="entry name" value="CBS DOMAIN-CONTAINING PROTEIN"/>
    <property type="match status" value="1"/>
</dbReference>
<keyword evidence="5" id="KW-1185">Reference proteome</keyword>
<dbReference type="PANTHER" id="PTHR43080">
    <property type="entry name" value="CBS DOMAIN-CONTAINING PROTEIN CBSX3, MITOCHONDRIAL"/>
    <property type="match status" value="1"/>
</dbReference>
<dbReference type="EMBL" id="FN869859">
    <property type="protein sequence ID" value="CCC81197.1"/>
    <property type="molecule type" value="Genomic_DNA"/>
</dbReference>
<organism evidence="4 5">
    <name type="scientific">Thermoproteus tenax (strain ATCC 35583 / DSM 2078 / JCM 9277 / NBRC 100435 / Kra 1)</name>
    <dbReference type="NCBI Taxonomy" id="768679"/>
    <lineage>
        <taxon>Archaea</taxon>
        <taxon>Thermoproteota</taxon>
        <taxon>Thermoprotei</taxon>
        <taxon>Thermoproteales</taxon>
        <taxon>Thermoproteaceae</taxon>
        <taxon>Thermoproteus</taxon>
    </lineage>
</organism>
<feature type="domain" description="CBS" evidence="3">
    <location>
        <begin position="7"/>
        <end position="65"/>
    </location>
</feature>
<dbReference type="eggNOG" id="arCOG00631">
    <property type="taxonomic scope" value="Archaea"/>
</dbReference>
<dbReference type="AlphaFoldDB" id="G4RNQ3"/>
<dbReference type="STRING" id="768679.TTX_0532"/>
<accession>G4RNQ3</accession>
<dbReference type="PaxDb" id="768679-TTX_0532"/>
<dbReference type="Gene3D" id="3.10.580.10">
    <property type="entry name" value="CBS-domain"/>
    <property type="match status" value="1"/>
</dbReference>
<evidence type="ECO:0000313" key="5">
    <source>
        <dbReference type="Proteomes" id="UP000002654"/>
    </source>
</evidence>
<feature type="domain" description="CBS" evidence="3">
    <location>
        <begin position="73"/>
        <end position="130"/>
    </location>
</feature>
<dbReference type="PROSITE" id="PS51371">
    <property type="entry name" value="CBS"/>
    <property type="match status" value="2"/>
</dbReference>
<dbReference type="GeneID" id="11263532"/>
<keyword evidence="1 2" id="KW-0129">CBS domain</keyword>
<dbReference type="RefSeq" id="WP_014126454.1">
    <property type="nucleotide sequence ID" value="NC_016070.1"/>
</dbReference>
<reference evidence="4 5" key="1">
    <citation type="journal article" date="2011" name="PLoS ONE">
        <title>The complete genome sequence of Thermoproteus tenax: a physiologically versatile member of the Crenarchaeota.</title>
        <authorList>
            <person name="Siebers B."/>
            <person name="Zaparty M."/>
            <person name="Raddatz G."/>
            <person name="Tjaden B."/>
            <person name="Albers S.V."/>
            <person name="Bell S.D."/>
            <person name="Blombach F."/>
            <person name="Kletzin A."/>
            <person name="Kyrpides N."/>
            <person name="Lanz C."/>
            <person name="Plagens A."/>
            <person name="Rampp M."/>
            <person name="Rosinus A."/>
            <person name="von Jan M."/>
            <person name="Makarova K.S."/>
            <person name="Klenk H.P."/>
            <person name="Schuster S.C."/>
            <person name="Hensel R."/>
        </authorList>
    </citation>
    <scope>NUCLEOTIDE SEQUENCE [LARGE SCALE GENOMIC DNA]</scope>
    <source>
        <strain evidence="5">ATCC 35583 / DSM 2078 / JCM 9277 / NBRC 100435 / Kra 1</strain>
    </source>
</reference>
<dbReference type="HOGENOM" id="CLU_040681_12_1_2"/>